<evidence type="ECO:0000256" key="5">
    <source>
        <dbReference type="ARBA" id="ARBA00022692"/>
    </source>
</evidence>
<feature type="signal peptide" evidence="8">
    <location>
        <begin position="1"/>
        <end position="22"/>
    </location>
</feature>
<dbReference type="PANTHER" id="PTHR30026">
    <property type="entry name" value="OUTER MEMBRANE PROTEIN TOLC"/>
    <property type="match status" value="1"/>
</dbReference>
<dbReference type="Gene3D" id="1.20.1600.10">
    <property type="entry name" value="Outer membrane efflux proteins (OEP)"/>
    <property type="match status" value="1"/>
</dbReference>
<dbReference type="SUPFAM" id="SSF56954">
    <property type="entry name" value="Outer membrane efflux proteins (OEP)"/>
    <property type="match status" value="1"/>
</dbReference>
<keyword evidence="10" id="KW-1185">Reference proteome</keyword>
<evidence type="ECO:0000256" key="8">
    <source>
        <dbReference type="SAM" id="SignalP"/>
    </source>
</evidence>
<name>A0A556ML85_9SPHI</name>
<keyword evidence="7" id="KW-0998">Cell outer membrane</keyword>
<dbReference type="AlphaFoldDB" id="A0A556ML85"/>
<evidence type="ECO:0000256" key="4">
    <source>
        <dbReference type="ARBA" id="ARBA00022452"/>
    </source>
</evidence>
<dbReference type="RefSeq" id="WP_144248721.1">
    <property type="nucleotide sequence ID" value="NZ_VLPK01000002.1"/>
</dbReference>
<keyword evidence="5" id="KW-0812">Transmembrane</keyword>
<evidence type="ECO:0000256" key="7">
    <source>
        <dbReference type="ARBA" id="ARBA00023237"/>
    </source>
</evidence>
<dbReference type="GO" id="GO:1990281">
    <property type="term" value="C:efflux pump complex"/>
    <property type="evidence" value="ECO:0007669"/>
    <property type="project" value="TreeGrafter"/>
</dbReference>
<dbReference type="InterPro" id="IPR051906">
    <property type="entry name" value="TolC-like"/>
</dbReference>
<accession>A0A556ML85</accession>
<organism evidence="9 10">
    <name type="scientific">Mucilaginibacter corticis</name>
    <dbReference type="NCBI Taxonomy" id="2597670"/>
    <lineage>
        <taxon>Bacteria</taxon>
        <taxon>Pseudomonadati</taxon>
        <taxon>Bacteroidota</taxon>
        <taxon>Sphingobacteriia</taxon>
        <taxon>Sphingobacteriales</taxon>
        <taxon>Sphingobacteriaceae</taxon>
        <taxon>Mucilaginibacter</taxon>
    </lineage>
</organism>
<proteinExistence type="inferred from homology"/>
<dbReference type="PANTHER" id="PTHR30026:SF20">
    <property type="entry name" value="OUTER MEMBRANE PROTEIN TOLC"/>
    <property type="match status" value="1"/>
</dbReference>
<keyword evidence="8" id="KW-0732">Signal</keyword>
<dbReference type="GO" id="GO:0009279">
    <property type="term" value="C:cell outer membrane"/>
    <property type="evidence" value="ECO:0007669"/>
    <property type="project" value="UniProtKB-SubCell"/>
</dbReference>
<sequence length="446" mass="49397">MLLKPRFVIILLLFSVCTKLYAQDSTLVGKTIKWDLTQCIEYAKKNNIQINSLRLSKQLSQQELELAKAAKLPDLAGSATQNFAHYNNGNNTNGSSSGFSASGNYGLSSSVTLYNGNYLNNNISQKNLGIQAANLNILQQENDITLQITQAYLAILLDKENIIYDTDLVNTSAAQVKLEQQRYTVGSVARKDLIQLQAQQASDQYTLVNVRNQERGDLLTLKQLLILPSDLTFDIVRPDTIVTSQQNVSPLRDAQNLALNNRPEVKSSQLGVQIAQYDVVKAAAGYKPSLTAGGSIGSGYNTGAGNGYFGQFNNNLNEQIGLTLSVPIFTRRVVKTQVEEAKINVEQSKLDLQNTKVVLSASVERAFINVQNAQSQYDAAAEQYKFNQESYRIANEQLKVGVANTVDFLLQKNLFVQAQQAFVQAKYNVILSLRIYDFYRGVPIKL</sequence>
<keyword evidence="3" id="KW-0813">Transport</keyword>
<keyword evidence="4" id="KW-1134">Transmembrane beta strand</keyword>
<dbReference type="GO" id="GO:0015562">
    <property type="term" value="F:efflux transmembrane transporter activity"/>
    <property type="evidence" value="ECO:0007669"/>
    <property type="project" value="InterPro"/>
</dbReference>
<evidence type="ECO:0000256" key="1">
    <source>
        <dbReference type="ARBA" id="ARBA00004442"/>
    </source>
</evidence>
<dbReference type="OrthoDB" id="9811587at2"/>
<comment type="subcellular location">
    <subcellularLocation>
        <location evidence="1">Cell outer membrane</location>
    </subcellularLocation>
</comment>
<comment type="caution">
    <text evidence="9">The sequence shown here is derived from an EMBL/GenBank/DDBJ whole genome shotgun (WGS) entry which is preliminary data.</text>
</comment>
<evidence type="ECO:0000256" key="2">
    <source>
        <dbReference type="ARBA" id="ARBA00007613"/>
    </source>
</evidence>
<dbReference type="Pfam" id="PF02321">
    <property type="entry name" value="OEP"/>
    <property type="match status" value="2"/>
</dbReference>
<dbReference type="Proteomes" id="UP000318733">
    <property type="component" value="Unassembled WGS sequence"/>
</dbReference>
<evidence type="ECO:0000256" key="3">
    <source>
        <dbReference type="ARBA" id="ARBA00022448"/>
    </source>
</evidence>
<dbReference type="InterPro" id="IPR003423">
    <property type="entry name" value="OMP_efflux"/>
</dbReference>
<reference evidence="9 10" key="1">
    <citation type="submission" date="2019-07" db="EMBL/GenBank/DDBJ databases">
        <authorList>
            <person name="Huq M.A."/>
        </authorList>
    </citation>
    <scope>NUCLEOTIDE SEQUENCE [LARGE SCALE GENOMIC DNA]</scope>
    <source>
        <strain evidence="9 10">MAH-19</strain>
    </source>
</reference>
<feature type="chain" id="PRO_5022208760" evidence="8">
    <location>
        <begin position="23"/>
        <end position="446"/>
    </location>
</feature>
<dbReference type="GO" id="GO:0015288">
    <property type="term" value="F:porin activity"/>
    <property type="evidence" value="ECO:0007669"/>
    <property type="project" value="TreeGrafter"/>
</dbReference>
<evidence type="ECO:0000313" key="10">
    <source>
        <dbReference type="Proteomes" id="UP000318733"/>
    </source>
</evidence>
<evidence type="ECO:0000313" key="9">
    <source>
        <dbReference type="EMBL" id="TSJ40684.1"/>
    </source>
</evidence>
<protein>
    <submittedName>
        <fullName evidence="9">TolC family protein</fullName>
    </submittedName>
</protein>
<comment type="similarity">
    <text evidence="2">Belongs to the outer membrane factor (OMF) (TC 1.B.17) family.</text>
</comment>
<keyword evidence="6" id="KW-0472">Membrane</keyword>
<evidence type="ECO:0000256" key="6">
    <source>
        <dbReference type="ARBA" id="ARBA00023136"/>
    </source>
</evidence>
<dbReference type="EMBL" id="VLPK01000002">
    <property type="protein sequence ID" value="TSJ40684.1"/>
    <property type="molecule type" value="Genomic_DNA"/>
</dbReference>
<gene>
    <name evidence="9" type="ORF">FO440_13140</name>
</gene>